<reference evidence="19" key="1">
    <citation type="submission" date="2020-02" db="EMBL/GenBank/DDBJ databases">
        <authorList>
            <person name="Meier V. D."/>
        </authorList>
    </citation>
    <scope>NUCLEOTIDE SEQUENCE</scope>
    <source>
        <strain evidence="19">AVDCRST_MAG93</strain>
    </source>
</reference>
<dbReference type="Pfam" id="PF07992">
    <property type="entry name" value="Pyr_redox_2"/>
    <property type="match status" value="1"/>
</dbReference>
<evidence type="ECO:0000256" key="1">
    <source>
        <dbReference type="ARBA" id="ARBA00004496"/>
    </source>
</evidence>
<keyword evidence="10" id="KW-1015">Disulfide bond</keyword>
<evidence type="ECO:0000313" key="19">
    <source>
        <dbReference type="EMBL" id="CAA9390920.1"/>
    </source>
</evidence>
<dbReference type="Gene3D" id="3.30.390.30">
    <property type="match status" value="1"/>
</dbReference>
<dbReference type="InterPro" id="IPR001100">
    <property type="entry name" value="Pyr_nuc-diS_OxRdtase"/>
</dbReference>
<organism evidence="19">
    <name type="scientific">uncultured Chloroflexia bacterium</name>
    <dbReference type="NCBI Taxonomy" id="1672391"/>
    <lineage>
        <taxon>Bacteria</taxon>
        <taxon>Bacillati</taxon>
        <taxon>Chloroflexota</taxon>
        <taxon>Chloroflexia</taxon>
        <taxon>environmental samples</taxon>
    </lineage>
</organism>
<comment type="miscellaneous">
    <text evidence="16">The active site is a redox-active disulfide bond.</text>
</comment>
<dbReference type="InterPro" id="IPR016156">
    <property type="entry name" value="FAD/NAD-linked_Rdtase_dimer_sf"/>
</dbReference>
<feature type="binding site" evidence="14">
    <location>
        <position position="52"/>
    </location>
    <ligand>
        <name>FAD</name>
        <dbReference type="ChEBI" id="CHEBI:57692"/>
    </ligand>
</feature>
<evidence type="ECO:0000256" key="6">
    <source>
        <dbReference type="ARBA" id="ARBA00022630"/>
    </source>
</evidence>
<dbReference type="GO" id="GO:0005737">
    <property type="term" value="C:cytoplasm"/>
    <property type="evidence" value="ECO:0007669"/>
    <property type="project" value="UniProtKB-SubCell"/>
</dbReference>
<feature type="domain" description="Pyridine nucleotide-disulphide oxidoreductase dimerisation" evidence="17">
    <location>
        <begin position="347"/>
        <end position="456"/>
    </location>
</feature>
<feature type="disulfide bond" description="Redox-active" evidence="15">
    <location>
        <begin position="43"/>
        <end position="48"/>
    </location>
</feature>
<dbReference type="PRINTS" id="PR00368">
    <property type="entry name" value="FADPNR"/>
</dbReference>
<comment type="similarity">
    <text evidence="2 16">Belongs to the class-I pyridine nucleotide-disulfide oxidoreductase family.</text>
</comment>
<dbReference type="InterPro" id="IPR004099">
    <property type="entry name" value="Pyr_nucl-diS_OxRdtase_dimer"/>
</dbReference>
<dbReference type="FunFam" id="3.30.390.30:FF:000001">
    <property type="entry name" value="Dihydrolipoyl dehydrogenase"/>
    <property type="match status" value="1"/>
</dbReference>
<dbReference type="SUPFAM" id="SSF55424">
    <property type="entry name" value="FAD/NAD-linked reductases, dimerisation (C-terminal) domain"/>
    <property type="match status" value="1"/>
</dbReference>
<evidence type="ECO:0000256" key="7">
    <source>
        <dbReference type="ARBA" id="ARBA00022827"/>
    </source>
</evidence>
<dbReference type="NCBIfam" id="TIGR01350">
    <property type="entry name" value="lipoamide_DH"/>
    <property type="match status" value="1"/>
</dbReference>
<dbReference type="PIRSF" id="PIRSF000350">
    <property type="entry name" value="Mercury_reductase_MerA"/>
    <property type="match status" value="1"/>
</dbReference>
<dbReference type="PANTHER" id="PTHR22912:SF217">
    <property type="entry name" value="DIHYDROLIPOYL DEHYDROGENASE"/>
    <property type="match status" value="1"/>
</dbReference>
<keyword evidence="5" id="KW-0963">Cytoplasm</keyword>
<dbReference type="InterPro" id="IPR012999">
    <property type="entry name" value="Pyr_OxRdtase_I_AS"/>
</dbReference>
<feature type="active site" description="Proton acceptor" evidence="13">
    <location>
        <position position="445"/>
    </location>
</feature>
<evidence type="ECO:0000256" key="14">
    <source>
        <dbReference type="PIRSR" id="PIRSR000350-3"/>
    </source>
</evidence>
<comment type="cofactor">
    <cofactor evidence="14 16">
        <name>FAD</name>
        <dbReference type="ChEBI" id="CHEBI:57692"/>
    </cofactor>
    <text evidence="14 16">Binds 1 FAD per subunit.</text>
</comment>
<keyword evidence="11 16" id="KW-0676">Redox-active center</keyword>
<sequence length="466" mass="49079">MADITYDVAVIGSGPGGYVAAIRAAQLGMKAAVIERGELGGVCLNVGCIPTKAMLHSADVLEEAKEGKRVGVLADNVRVDWSGVQGHKDRVVKQMVGGVGGLMRKNKIDVIRGFGTLTSPTTINVAGEGGDQTVTARFVIIAVGGAPRSLPFAPIDEQVILSSTGALALPEVPKRLTIIGGGIIGCEFASAYRAFGAEVTIVEAFPRLITTEDEEISAELQKSFSRRGIKQNLGAKVAGVERTDAGVVVSFTDTEGKEQQVQSDKLLMAVGRGPLTKNIGLDVAGVKTDERGYVVVNGTMQTSVPTIYSIGDCNPTPWLAHVASAEGILAVEHMAGRHVEPINYEKIPACTYSNPEVASIGLTEAKAKERGYDVKVSRFPFAANGKAAVLADRTGFIKIVADKKYDEILGIHMIGPRVTELIAEGGIALSHEATGESMVHTIHAHPTLYEAIGEAAHGLFEGTINF</sequence>
<keyword evidence="9 14" id="KW-0520">NAD</keyword>
<dbReference type="GO" id="GO:0050660">
    <property type="term" value="F:flavin adenine dinucleotide binding"/>
    <property type="evidence" value="ECO:0007669"/>
    <property type="project" value="InterPro"/>
</dbReference>
<dbReference type="SUPFAM" id="SSF51905">
    <property type="entry name" value="FAD/NAD(P)-binding domain"/>
    <property type="match status" value="1"/>
</dbReference>
<comment type="catalytic activity">
    <reaction evidence="12 16">
        <text>N(6)-[(R)-dihydrolipoyl]-L-lysyl-[protein] + NAD(+) = N(6)-[(R)-lipoyl]-L-lysyl-[protein] + NADH + H(+)</text>
        <dbReference type="Rhea" id="RHEA:15045"/>
        <dbReference type="Rhea" id="RHEA-COMP:10474"/>
        <dbReference type="Rhea" id="RHEA-COMP:10475"/>
        <dbReference type="ChEBI" id="CHEBI:15378"/>
        <dbReference type="ChEBI" id="CHEBI:57540"/>
        <dbReference type="ChEBI" id="CHEBI:57945"/>
        <dbReference type="ChEBI" id="CHEBI:83099"/>
        <dbReference type="ChEBI" id="CHEBI:83100"/>
        <dbReference type="EC" id="1.8.1.4"/>
    </reaction>
</comment>
<evidence type="ECO:0000259" key="18">
    <source>
        <dbReference type="Pfam" id="PF07992"/>
    </source>
</evidence>
<evidence type="ECO:0000256" key="15">
    <source>
        <dbReference type="PIRSR" id="PIRSR000350-4"/>
    </source>
</evidence>
<dbReference type="EMBL" id="CADCTR010003264">
    <property type="protein sequence ID" value="CAA9390920.1"/>
    <property type="molecule type" value="Genomic_DNA"/>
</dbReference>
<feature type="domain" description="FAD/NAD(P)-binding" evidence="18">
    <location>
        <begin position="6"/>
        <end position="327"/>
    </location>
</feature>
<evidence type="ECO:0000256" key="2">
    <source>
        <dbReference type="ARBA" id="ARBA00007532"/>
    </source>
</evidence>
<accession>A0A6J4NT87</accession>
<evidence type="ECO:0000256" key="9">
    <source>
        <dbReference type="ARBA" id="ARBA00023027"/>
    </source>
</evidence>
<evidence type="ECO:0000256" key="10">
    <source>
        <dbReference type="ARBA" id="ARBA00023157"/>
    </source>
</evidence>
<evidence type="ECO:0000259" key="17">
    <source>
        <dbReference type="Pfam" id="PF02852"/>
    </source>
</evidence>
<evidence type="ECO:0000256" key="16">
    <source>
        <dbReference type="RuleBase" id="RU003692"/>
    </source>
</evidence>
<dbReference type="InterPro" id="IPR006258">
    <property type="entry name" value="Lipoamide_DH"/>
</dbReference>
<feature type="binding site" evidence="14">
    <location>
        <begin position="180"/>
        <end position="187"/>
    </location>
    <ligand>
        <name>NAD(+)</name>
        <dbReference type="ChEBI" id="CHEBI:57540"/>
    </ligand>
</feature>
<dbReference type="InterPro" id="IPR023753">
    <property type="entry name" value="FAD/NAD-binding_dom"/>
</dbReference>
<dbReference type="PROSITE" id="PS00076">
    <property type="entry name" value="PYRIDINE_REDOX_1"/>
    <property type="match status" value="1"/>
</dbReference>
<keyword evidence="6 16" id="KW-0285">Flavoprotein</keyword>
<dbReference type="GO" id="GO:0004148">
    <property type="term" value="F:dihydrolipoyl dehydrogenase (NADH) activity"/>
    <property type="evidence" value="ECO:0007669"/>
    <property type="project" value="UniProtKB-EC"/>
</dbReference>
<dbReference type="PRINTS" id="PR00411">
    <property type="entry name" value="PNDRDTASEI"/>
</dbReference>
<dbReference type="GO" id="GO:0006103">
    <property type="term" value="P:2-oxoglutarate metabolic process"/>
    <property type="evidence" value="ECO:0007669"/>
    <property type="project" value="TreeGrafter"/>
</dbReference>
<name>A0A6J4NT87_9CHLR</name>
<comment type="subcellular location">
    <subcellularLocation>
        <location evidence="1">Cytoplasm</location>
    </subcellularLocation>
</comment>
<dbReference type="AlphaFoldDB" id="A0A6J4NT87"/>
<evidence type="ECO:0000256" key="5">
    <source>
        <dbReference type="ARBA" id="ARBA00022490"/>
    </source>
</evidence>
<evidence type="ECO:0000256" key="3">
    <source>
        <dbReference type="ARBA" id="ARBA00012608"/>
    </source>
</evidence>
<evidence type="ECO:0000256" key="8">
    <source>
        <dbReference type="ARBA" id="ARBA00023002"/>
    </source>
</evidence>
<gene>
    <name evidence="19" type="ORF">AVDCRST_MAG93-9730</name>
</gene>
<dbReference type="Gene3D" id="3.50.50.60">
    <property type="entry name" value="FAD/NAD(P)-binding domain"/>
    <property type="match status" value="2"/>
</dbReference>
<feature type="binding site" evidence="14">
    <location>
        <position position="115"/>
    </location>
    <ligand>
        <name>FAD</name>
        <dbReference type="ChEBI" id="CHEBI:57692"/>
    </ligand>
</feature>
<dbReference type="PANTHER" id="PTHR22912">
    <property type="entry name" value="DISULFIDE OXIDOREDUCTASE"/>
    <property type="match status" value="1"/>
</dbReference>
<proteinExistence type="inferred from homology"/>
<dbReference type="EC" id="1.8.1.4" evidence="3 16"/>
<evidence type="ECO:0000256" key="12">
    <source>
        <dbReference type="ARBA" id="ARBA00049187"/>
    </source>
</evidence>
<keyword evidence="14" id="KW-0547">Nucleotide-binding</keyword>
<feature type="binding site" evidence="14">
    <location>
        <position position="271"/>
    </location>
    <ligand>
        <name>NAD(+)</name>
        <dbReference type="ChEBI" id="CHEBI:57540"/>
    </ligand>
</feature>
<feature type="binding site" evidence="14">
    <location>
        <position position="312"/>
    </location>
    <ligand>
        <name>FAD</name>
        <dbReference type="ChEBI" id="CHEBI:57692"/>
    </ligand>
</feature>
<dbReference type="Pfam" id="PF02852">
    <property type="entry name" value="Pyr_redox_dim"/>
    <property type="match status" value="1"/>
</dbReference>
<dbReference type="InterPro" id="IPR050151">
    <property type="entry name" value="Class-I_Pyr_Nuc-Dis_Oxidored"/>
</dbReference>
<protein>
    <recommendedName>
        <fullName evidence="4 16">Dihydrolipoyl dehydrogenase</fullName>
        <ecNumber evidence="3 16">1.8.1.4</ecNumber>
    </recommendedName>
</protein>
<evidence type="ECO:0000256" key="13">
    <source>
        <dbReference type="PIRSR" id="PIRSR000350-2"/>
    </source>
</evidence>
<keyword evidence="7 14" id="KW-0274">FAD</keyword>
<evidence type="ECO:0000256" key="11">
    <source>
        <dbReference type="ARBA" id="ARBA00023284"/>
    </source>
</evidence>
<evidence type="ECO:0000256" key="4">
    <source>
        <dbReference type="ARBA" id="ARBA00016961"/>
    </source>
</evidence>
<dbReference type="InterPro" id="IPR036188">
    <property type="entry name" value="FAD/NAD-bd_sf"/>
</dbReference>
<keyword evidence="8 16" id="KW-0560">Oxidoreductase</keyword>
<feature type="binding site" evidence="14">
    <location>
        <position position="203"/>
    </location>
    <ligand>
        <name>NAD(+)</name>
        <dbReference type="ChEBI" id="CHEBI:57540"/>
    </ligand>
</feature>